<dbReference type="STRING" id="405436.SAMN05444365_1011153"/>
<sequence>MSPAPPADRPLSPELVQHYRDVVRIHADDPVIGACPVCLRSRCRDWRYAREALISAGEFAAGPEDADAEPR</sequence>
<keyword evidence="2" id="KW-1185">Reference proteome</keyword>
<protein>
    <submittedName>
        <fullName evidence="1">Uncharacterized protein</fullName>
    </submittedName>
</protein>
<dbReference type="Proteomes" id="UP000242415">
    <property type="component" value="Unassembled WGS sequence"/>
</dbReference>
<dbReference type="AlphaFoldDB" id="A0A1H3I7A0"/>
<name>A0A1H3I7A0_9ACTN</name>
<proteinExistence type="predicted"/>
<gene>
    <name evidence="1" type="ORF">SAMN05444365_1011153</name>
</gene>
<organism evidence="1 2">
    <name type="scientific">Micromonospora pattaloongensis</name>
    <dbReference type="NCBI Taxonomy" id="405436"/>
    <lineage>
        <taxon>Bacteria</taxon>
        <taxon>Bacillati</taxon>
        <taxon>Actinomycetota</taxon>
        <taxon>Actinomycetes</taxon>
        <taxon>Micromonosporales</taxon>
        <taxon>Micromonosporaceae</taxon>
        <taxon>Micromonospora</taxon>
    </lineage>
</organism>
<reference evidence="2" key="1">
    <citation type="submission" date="2016-10" db="EMBL/GenBank/DDBJ databases">
        <authorList>
            <person name="Varghese N."/>
            <person name="Submissions S."/>
        </authorList>
    </citation>
    <scope>NUCLEOTIDE SEQUENCE [LARGE SCALE GENOMIC DNA]</scope>
    <source>
        <strain evidence="2">DSM 45245</strain>
    </source>
</reference>
<accession>A0A1H3I7A0</accession>
<evidence type="ECO:0000313" key="1">
    <source>
        <dbReference type="EMBL" id="SDY23616.1"/>
    </source>
</evidence>
<dbReference type="EMBL" id="FNPH01000001">
    <property type="protein sequence ID" value="SDY23616.1"/>
    <property type="molecule type" value="Genomic_DNA"/>
</dbReference>
<evidence type="ECO:0000313" key="2">
    <source>
        <dbReference type="Proteomes" id="UP000242415"/>
    </source>
</evidence>